<accession>A0ABU9B400</accession>
<reference evidence="2 3" key="1">
    <citation type="submission" date="2024-04" db="EMBL/GenBank/DDBJ databases">
        <title>Luteolibacter sp. isolated from soil.</title>
        <authorList>
            <person name="An J."/>
        </authorList>
    </citation>
    <scope>NUCLEOTIDE SEQUENCE [LARGE SCALE GENOMIC DNA]</scope>
    <source>
        <strain evidence="2 3">Y139</strain>
    </source>
</reference>
<keyword evidence="3" id="KW-1185">Reference proteome</keyword>
<evidence type="ECO:0000256" key="1">
    <source>
        <dbReference type="SAM" id="MobiDB-lite"/>
    </source>
</evidence>
<dbReference type="Proteomes" id="UP001371305">
    <property type="component" value="Unassembled WGS sequence"/>
</dbReference>
<evidence type="ECO:0000313" key="3">
    <source>
        <dbReference type="Proteomes" id="UP001371305"/>
    </source>
</evidence>
<organism evidence="2 3">
    <name type="scientific">Luteolibacter soli</name>
    <dbReference type="NCBI Taxonomy" id="3135280"/>
    <lineage>
        <taxon>Bacteria</taxon>
        <taxon>Pseudomonadati</taxon>
        <taxon>Verrucomicrobiota</taxon>
        <taxon>Verrucomicrobiia</taxon>
        <taxon>Verrucomicrobiales</taxon>
        <taxon>Verrucomicrobiaceae</taxon>
        <taxon>Luteolibacter</taxon>
    </lineage>
</organism>
<sequence length="125" mass="13952">MAQTFELEGTLKHLFDTQTFASGFAKREFVVEVPDGKYPQMLKFECVKDKISMLDDVKIGDAVKIAFDIRGSEYKERFYVNLNAWKLTKADGGSSSGGSDEGGRYNSSLDSQFDNEPDASDDIPF</sequence>
<dbReference type="RefSeq" id="WP_341407458.1">
    <property type="nucleotide sequence ID" value="NZ_JBBUKT010000013.1"/>
</dbReference>
<dbReference type="EMBL" id="JBBUKT010000013">
    <property type="protein sequence ID" value="MEK7953692.1"/>
    <property type="molecule type" value="Genomic_DNA"/>
</dbReference>
<dbReference type="Pfam" id="PF11325">
    <property type="entry name" value="DUF3127"/>
    <property type="match status" value="1"/>
</dbReference>
<proteinExistence type="predicted"/>
<gene>
    <name evidence="2" type="ORF">WKV53_24465</name>
</gene>
<feature type="compositionally biased region" description="Acidic residues" evidence="1">
    <location>
        <begin position="113"/>
        <end position="125"/>
    </location>
</feature>
<comment type="caution">
    <text evidence="2">The sequence shown here is derived from an EMBL/GenBank/DDBJ whole genome shotgun (WGS) entry which is preliminary data.</text>
</comment>
<feature type="region of interest" description="Disordered" evidence="1">
    <location>
        <begin position="88"/>
        <end position="125"/>
    </location>
</feature>
<protein>
    <submittedName>
        <fullName evidence="2">DUF3127 domain-containing protein</fullName>
    </submittedName>
</protein>
<name>A0ABU9B400_9BACT</name>
<evidence type="ECO:0000313" key="2">
    <source>
        <dbReference type="EMBL" id="MEK7953692.1"/>
    </source>
</evidence>
<dbReference type="InterPro" id="IPR021474">
    <property type="entry name" value="DUF3127"/>
</dbReference>